<feature type="compositionally biased region" description="Polar residues" evidence="6">
    <location>
        <begin position="338"/>
        <end position="357"/>
    </location>
</feature>
<dbReference type="STRING" id="441959.B8M3R9"/>
<keyword evidence="2 7" id="KW-0812">Transmembrane</keyword>
<feature type="transmembrane region" description="Helical" evidence="7">
    <location>
        <begin position="57"/>
        <end position="76"/>
    </location>
</feature>
<evidence type="ECO:0000259" key="8">
    <source>
        <dbReference type="Pfam" id="PF20684"/>
    </source>
</evidence>
<keyword evidence="3 7" id="KW-1133">Transmembrane helix</keyword>
<dbReference type="VEuPathDB" id="FungiDB:TSTA_038670"/>
<evidence type="ECO:0000256" key="7">
    <source>
        <dbReference type="SAM" id="Phobius"/>
    </source>
</evidence>
<evidence type="ECO:0000313" key="9">
    <source>
        <dbReference type="EMBL" id="EED20662.1"/>
    </source>
</evidence>
<dbReference type="InterPro" id="IPR049326">
    <property type="entry name" value="Rhodopsin_dom_fungi"/>
</dbReference>
<evidence type="ECO:0000256" key="3">
    <source>
        <dbReference type="ARBA" id="ARBA00022989"/>
    </source>
</evidence>
<evidence type="ECO:0000256" key="2">
    <source>
        <dbReference type="ARBA" id="ARBA00022692"/>
    </source>
</evidence>
<dbReference type="PANTHER" id="PTHR33048:SF47">
    <property type="entry name" value="INTEGRAL MEMBRANE PROTEIN-RELATED"/>
    <property type="match status" value="1"/>
</dbReference>
<dbReference type="RefSeq" id="XP_002481096.1">
    <property type="nucleotide sequence ID" value="XM_002481051.1"/>
</dbReference>
<protein>
    <submittedName>
        <fullName evidence="9">Integral membrane protein</fullName>
    </submittedName>
</protein>
<evidence type="ECO:0000256" key="4">
    <source>
        <dbReference type="ARBA" id="ARBA00023136"/>
    </source>
</evidence>
<keyword evidence="4 7" id="KW-0472">Membrane</keyword>
<name>B8M3R9_TALSN</name>
<evidence type="ECO:0000256" key="6">
    <source>
        <dbReference type="SAM" id="MobiDB-lite"/>
    </source>
</evidence>
<dbReference type="PhylomeDB" id="B8M3R9"/>
<dbReference type="AlphaFoldDB" id="B8M3R9"/>
<dbReference type="Pfam" id="PF20684">
    <property type="entry name" value="Fung_rhodopsin"/>
    <property type="match status" value="1"/>
</dbReference>
<feature type="transmembrane region" description="Helical" evidence="7">
    <location>
        <begin position="27"/>
        <end position="45"/>
    </location>
</feature>
<feature type="domain" description="Rhodopsin" evidence="8">
    <location>
        <begin position="72"/>
        <end position="312"/>
    </location>
</feature>
<dbReference type="OrthoDB" id="5329176at2759"/>
<feature type="transmembrane region" description="Helical" evidence="7">
    <location>
        <begin position="170"/>
        <end position="193"/>
    </location>
</feature>
<evidence type="ECO:0000256" key="5">
    <source>
        <dbReference type="ARBA" id="ARBA00038359"/>
    </source>
</evidence>
<dbReference type="Proteomes" id="UP000001745">
    <property type="component" value="Unassembled WGS sequence"/>
</dbReference>
<comment type="subcellular location">
    <subcellularLocation>
        <location evidence="1">Membrane</location>
        <topology evidence="1">Multi-pass membrane protein</topology>
    </subcellularLocation>
</comment>
<dbReference type="eggNOG" id="ENOG502SPPV">
    <property type="taxonomic scope" value="Eukaryota"/>
</dbReference>
<dbReference type="HOGENOM" id="CLU_028200_0_2_1"/>
<dbReference type="EMBL" id="EQ962654">
    <property type="protein sequence ID" value="EED20662.1"/>
    <property type="molecule type" value="Genomic_DNA"/>
</dbReference>
<feature type="transmembrane region" description="Helical" evidence="7">
    <location>
        <begin position="285"/>
        <end position="308"/>
    </location>
</feature>
<dbReference type="InParanoid" id="B8M3R9"/>
<comment type="similarity">
    <text evidence="5">Belongs to the SAT4 family.</text>
</comment>
<evidence type="ECO:0000256" key="1">
    <source>
        <dbReference type="ARBA" id="ARBA00004141"/>
    </source>
</evidence>
<dbReference type="InterPro" id="IPR052337">
    <property type="entry name" value="SAT4-like"/>
</dbReference>
<feature type="region of interest" description="Disordered" evidence="6">
    <location>
        <begin position="338"/>
        <end position="358"/>
    </location>
</feature>
<keyword evidence="10" id="KW-1185">Reference proteome</keyword>
<dbReference type="GeneID" id="8107909"/>
<accession>B8M3R9</accession>
<dbReference type="PANTHER" id="PTHR33048">
    <property type="entry name" value="PTH11-LIKE INTEGRAL MEMBRANE PROTEIN (AFU_ORTHOLOGUE AFUA_5G11245)"/>
    <property type="match status" value="1"/>
</dbReference>
<gene>
    <name evidence="9" type="ORF">TSTA_038670</name>
</gene>
<feature type="transmembrane region" description="Helical" evidence="7">
    <location>
        <begin position="129"/>
        <end position="158"/>
    </location>
</feature>
<feature type="transmembrane region" description="Helical" evidence="7">
    <location>
        <begin position="251"/>
        <end position="273"/>
    </location>
</feature>
<sequence>MSPNQASSSKPDTLTVREPVRTENNKFYLFALVFSINESGALPVAMSNPYIGDRLLIFTSVFASIQVFFVALRLLTRIQFPKAWGWDDVVILIALAGQLGIAGATIGYVQRTGIGYHQEYLNENYPEKVIVGLRYLFAIQVLYNFFFNVPKFAILLLYNRIFPPPLRINTLVRVMMVFLILQTIANTLAEFLICDSHFTNFDNYVRTTCISRQTFYVWGTFPNIISDVIILVLPMTMILRMHMETRMKIGLVVTFLLGSLGLTTSILRFAYFYQEVSMTDYSWNAINLMIITQAETGTYLICSCLPTYRRFFLNCSFRGKNHAHITTFYEYNNCNSASTPQKQPTSQRADSPTSNGRLQYMNDTYLLTFVPSKETQDHSYASSSLNFRRSSSRLREMHSNTPTGQYFHHEHN</sequence>
<reference evidence="10" key="1">
    <citation type="journal article" date="2015" name="Genome Announc.">
        <title>Genome sequence of the AIDS-associated pathogen Penicillium marneffei (ATCC18224) and its near taxonomic relative Talaromyces stipitatus (ATCC10500).</title>
        <authorList>
            <person name="Nierman W.C."/>
            <person name="Fedorova-Abrams N.D."/>
            <person name="Andrianopoulos A."/>
        </authorList>
    </citation>
    <scope>NUCLEOTIDE SEQUENCE [LARGE SCALE GENOMIC DNA]</scope>
    <source>
        <strain evidence="10">ATCC 10500 / CBS 375.48 / QM 6759 / NRRL 1006</strain>
    </source>
</reference>
<organism evidence="9 10">
    <name type="scientific">Talaromyces stipitatus (strain ATCC 10500 / CBS 375.48 / QM 6759 / NRRL 1006)</name>
    <name type="common">Penicillium stipitatum</name>
    <dbReference type="NCBI Taxonomy" id="441959"/>
    <lineage>
        <taxon>Eukaryota</taxon>
        <taxon>Fungi</taxon>
        <taxon>Dikarya</taxon>
        <taxon>Ascomycota</taxon>
        <taxon>Pezizomycotina</taxon>
        <taxon>Eurotiomycetes</taxon>
        <taxon>Eurotiomycetidae</taxon>
        <taxon>Eurotiales</taxon>
        <taxon>Trichocomaceae</taxon>
        <taxon>Talaromyces</taxon>
        <taxon>Talaromyces sect. Talaromyces</taxon>
    </lineage>
</organism>
<dbReference type="GO" id="GO:0016020">
    <property type="term" value="C:membrane"/>
    <property type="evidence" value="ECO:0007669"/>
    <property type="project" value="UniProtKB-SubCell"/>
</dbReference>
<feature type="region of interest" description="Disordered" evidence="6">
    <location>
        <begin position="391"/>
        <end position="412"/>
    </location>
</feature>
<dbReference type="OMA" id="SILICTA"/>
<feature type="transmembrane region" description="Helical" evidence="7">
    <location>
        <begin position="88"/>
        <end position="109"/>
    </location>
</feature>
<feature type="transmembrane region" description="Helical" evidence="7">
    <location>
        <begin position="215"/>
        <end position="239"/>
    </location>
</feature>
<proteinExistence type="inferred from homology"/>
<evidence type="ECO:0000313" key="10">
    <source>
        <dbReference type="Proteomes" id="UP000001745"/>
    </source>
</evidence>